<evidence type="ECO:0000313" key="4">
    <source>
        <dbReference type="Proteomes" id="UP001175271"/>
    </source>
</evidence>
<evidence type="ECO:0000256" key="1">
    <source>
        <dbReference type="SAM" id="Coils"/>
    </source>
</evidence>
<dbReference type="EMBL" id="JAUCMV010000004">
    <property type="protein sequence ID" value="KAK0401845.1"/>
    <property type="molecule type" value="Genomic_DNA"/>
</dbReference>
<comment type="caution">
    <text evidence="3">The sequence shown here is derived from an EMBL/GenBank/DDBJ whole genome shotgun (WGS) entry which is preliminary data.</text>
</comment>
<organism evidence="3 4">
    <name type="scientific">Steinernema hermaphroditum</name>
    <dbReference type="NCBI Taxonomy" id="289476"/>
    <lineage>
        <taxon>Eukaryota</taxon>
        <taxon>Metazoa</taxon>
        <taxon>Ecdysozoa</taxon>
        <taxon>Nematoda</taxon>
        <taxon>Chromadorea</taxon>
        <taxon>Rhabditida</taxon>
        <taxon>Tylenchina</taxon>
        <taxon>Panagrolaimomorpha</taxon>
        <taxon>Strongyloidoidea</taxon>
        <taxon>Steinernematidae</taxon>
        <taxon>Steinernema</taxon>
    </lineage>
</organism>
<reference evidence="3" key="1">
    <citation type="submission" date="2023-06" db="EMBL/GenBank/DDBJ databases">
        <title>Genomic analysis of the entomopathogenic nematode Steinernema hermaphroditum.</title>
        <authorList>
            <person name="Schwarz E.M."/>
            <person name="Heppert J.K."/>
            <person name="Baniya A."/>
            <person name="Schwartz H.T."/>
            <person name="Tan C.-H."/>
            <person name="Antoshechkin I."/>
            <person name="Sternberg P.W."/>
            <person name="Goodrich-Blair H."/>
            <person name="Dillman A.R."/>
        </authorList>
    </citation>
    <scope>NUCLEOTIDE SEQUENCE</scope>
    <source>
        <strain evidence="3">PS9179</strain>
        <tissue evidence="3">Whole animal</tissue>
    </source>
</reference>
<feature type="region of interest" description="Disordered" evidence="2">
    <location>
        <begin position="428"/>
        <end position="463"/>
    </location>
</feature>
<evidence type="ECO:0000313" key="3">
    <source>
        <dbReference type="EMBL" id="KAK0401845.1"/>
    </source>
</evidence>
<keyword evidence="4" id="KW-1185">Reference proteome</keyword>
<name>A0AA39H9Q1_9BILA</name>
<protein>
    <submittedName>
        <fullName evidence="3">Uncharacterized protein</fullName>
    </submittedName>
</protein>
<feature type="compositionally biased region" description="Acidic residues" evidence="2">
    <location>
        <begin position="435"/>
        <end position="463"/>
    </location>
</feature>
<keyword evidence="1" id="KW-0175">Coiled coil</keyword>
<sequence length="463" mass="52207">MSRSGRPQQTPTMMYSAGYAQPDTAQAQQIRVGLRSKRVDHQVTAILKIASTLPDGYLEGNRFIELIQMPTRSSPLIELIACCVDFLSAIVPANLQLVFNNYQTHFEVVAAFLNLLGVSIGLVSQGGSVEVPSVLKSEAAVSTEENDESIRVEFAAVAEKNAELLKKIVELEKISEEEKAGKETTEASTLTDQVEKEVVDGSTCTEEFPFEDLQQAVAVLEMDVSSLEATNEILEDKLCNYENETPHNCMLNDVLSLDDELRILTSENSTLNNSLKNGEKKVNQLQQELQALEEERQLMEEAAGVIPIMNKALVLLKYENEKLKDNLYLSFKKNDSLQEELKDERKKAEAMKHLQLEEQFYQPSPKVARFKPNRQFYSAQEVFVNRLTGQLTHNQSKDDHMDYDTWMGLHENMTLVAEINKVFRNCRKRRHSDTSDESDSDFDDSDSDEDSPDDSGVSSDEDE</sequence>
<gene>
    <name evidence="3" type="ORF">QR680_016007</name>
</gene>
<evidence type="ECO:0000256" key="2">
    <source>
        <dbReference type="SAM" id="MobiDB-lite"/>
    </source>
</evidence>
<dbReference type="AlphaFoldDB" id="A0AA39H9Q1"/>
<feature type="coiled-coil region" evidence="1">
    <location>
        <begin position="268"/>
        <end position="302"/>
    </location>
</feature>
<accession>A0AA39H9Q1</accession>
<dbReference type="Proteomes" id="UP001175271">
    <property type="component" value="Unassembled WGS sequence"/>
</dbReference>
<feature type="coiled-coil region" evidence="1">
    <location>
        <begin position="210"/>
        <end position="237"/>
    </location>
</feature>
<proteinExistence type="predicted"/>